<evidence type="ECO:0000259" key="1">
    <source>
        <dbReference type="Pfam" id="PF11575"/>
    </source>
</evidence>
<dbReference type="Proteomes" id="UP000317422">
    <property type="component" value="Unassembled WGS sequence"/>
</dbReference>
<dbReference type="AlphaFoldDB" id="A0A543NIL4"/>
<protein>
    <submittedName>
        <fullName evidence="2">Ferric iron reductase FhuF-like transporter</fullName>
    </submittedName>
</protein>
<proteinExistence type="predicted"/>
<keyword evidence="3" id="KW-1185">Reference proteome</keyword>
<organism evidence="2 3">
    <name type="scientific">Haloactinospora alba</name>
    <dbReference type="NCBI Taxonomy" id="405555"/>
    <lineage>
        <taxon>Bacteria</taxon>
        <taxon>Bacillati</taxon>
        <taxon>Actinomycetota</taxon>
        <taxon>Actinomycetes</taxon>
        <taxon>Streptosporangiales</taxon>
        <taxon>Nocardiopsidaceae</taxon>
        <taxon>Haloactinospora</taxon>
    </lineage>
</organism>
<dbReference type="EMBL" id="VFQC01000001">
    <property type="protein sequence ID" value="TQN31688.1"/>
    <property type="molecule type" value="Genomic_DNA"/>
</dbReference>
<gene>
    <name evidence="2" type="ORF">FHX37_1607</name>
</gene>
<dbReference type="Pfam" id="PF11575">
    <property type="entry name" value="FhuF_C"/>
    <property type="match status" value="1"/>
</dbReference>
<accession>A0A543NIL4</accession>
<comment type="caution">
    <text evidence="2">The sequence shown here is derived from an EMBL/GenBank/DDBJ whole genome shotgun (WGS) entry which is preliminary data.</text>
</comment>
<name>A0A543NIL4_9ACTN</name>
<dbReference type="GO" id="GO:0051537">
    <property type="term" value="F:2 iron, 2 sulfur cluster binding"/>
    <property type="evidence" value="ECO:0007669"/>
    <property type="project" value="InterPro"/>
</dbReference>
<sequence>MRSGLPGWLLASWYVRPFPENVGREVRTAVAGSGVRAAVSDVSAVNAFFSVDMRETGSGWLPLRELWEHPGYLEERVSEVRTRLASRAGVAVSRVERRVAASIMYQGLASRLLSPTVGAALCHGVALDPGALRWRPEGGMLPLALVGEPPASDTFHTPRVDSLAELIHQRVVQGTLAPIATALRSQVKVAPRLLWGNAASSLAGTVQALARDRPWVTDDAVVLTELLLGREPFTGLGEFDRSGEQHAFVRATCCLYYRIPGCGMCGDCALLRR</sequence>
<evidence type="ECO:0000313" key="2">
    <source>
        <dbReference type="EMBL" id="TQN31688.1"/>
    </source>
</evidence>
<reference evidence="2 3" key="1">
    <citation type="submission" date="2019-06" db="EMBL/GenBank/DDBJ databases">
        <title>Sequencing the genomes of 1000 actinobacteria strains.</title>
        <authorList>
            <person name="Klenk H.-P."/>
        </authorList>
    </citation>
    <scope>NUCLEOTIDE SEQUENCE [LARGE SCALE GENOMIC DNA]</scope>
    <source>
        <strain evidence="2 3">DSM 45015</strain>
    </source>
</reference>
<feature type="domain" description="Ferric siderophore reductase C-terminal" evidence="1">
    <location>
        <begin position="250"/>
        <end position="270"/>
    </location>
</feature>
<evidence type="ECO:0000313" key="3">
    <source>
        <dbReference type="Proteomes" id="UP000317422"/>
    </source>
</evidence>
<dbReference type="InterPro" id="IPR024726">
    <property type="entry name" value="FhuF_C"/>
</dbReference>